<reference evidence="9 10" key="1">
    <citation type="submission" date="2021-03" db="EMBL/GenBank/DDBJ databases">
        <title>Sequencing the genomes of 1000 actinobacteria strains.</title>
        <authorList>
            <person name="Klenk H.-P."/>
        </authorList>
    </citation>
    <scope>NUCLEOTIDE SEQUENCE [LARGE SCALE GENOMIC DNA]</scope>
    <source>
        <strain evidence="9 10">DSM 24221</strain>
    </source>
</reference>
<comment type="pathway">
    <text evidence="1 6">Cell wall biogenesis; peptidoglycan biosynthesis.</text>
</comment>
<keyword evidence="5 6" id="KW-0961">Cell wall biogenesis/degradation</keyword>
<name>A0ABS4ZEQ3_9MICO</name>
<keyword evidence="4 6" id="KW-0573">Peptidoglycan synthesis</keyword>
<keyword evidence="3 6" id="KW-0133">Cell shape</keyword>
<feature type="transmembrane region" description="Helical" evidence="7">
    <location>
        <begin position="12"/>
        <end position="33"/>
    </location>
</feature>
<dbReference type="EMBL" id="JAGIOL010000001">
    <property type="protein sequence ID" value="MBP2435513.1"/>
    <property type="molecule type" value="Genomic_DNA"/>
</dbReference>
<keyword evidence="7" id="KW-0812">Transmembrane</keyword>
<evidence type="ECO:0000259" key="8">
    <source>
        <dbReference type="PROSITE" id="PS52029"/>
    </source>
</evidence>
<evidence type="ECO:0000256" key="6">
    <source>
        <dbReference type="PROSITE-ProRule" id="PRU01373"/>
    </source>
</evidence>
<evidence type="ECO:0000256" key="2">
    <source>
        <dbReference type="ARBA" id="ARBA00022679"/>
    </source>
</evidence>
<protein>
    <recommendedName>
        <fullName evidence="8">L,D-TPase catalytic domain-containing protein</fullName>
    </recommendedName>
</protein>
<dbReference type="Proteomes" id="UP001519362">
    <property type="component" value="Unassembled WGS sequence"/>
</dbReference>
<proteinExistence type="predicted"/>
<keyword evidence="7" id="KW-1133">Transmembrane helix</keyword>
<keyword evidence="2" id="KW-0808">Transferase</keyword>
<dbReference type="Gene3D" id="2.40.440.10">
    <property type="entry name" value="L,D-transpeptidase catalytic domain-like"/>
    <property type="match status" value="1"/>
</dbReference>
<evidence type="ECO:0000256" key="4">
    <source>
        <dbReference type="ARBA" id="ARBA00022984"/>
    </source>
</evidence>
<evidence type="ECO:0000256" key="5">
    <source>
        <dbReference type="ARBA" id="ARBA00023316"/>
    </source>
</evidence>
<feature type="domain" description="L,D-TPase catalytic" evidence="8">
    <location>
        <begin position="181"/>
        <end position="304"/>
    </location>
</feature>
<dbReference type="PROSITE" id="PS52029">
    <property type="entry name" value="LD_TPASE"/>
    <property type="match status" value="1"/>
</dbReference>
<feature type="active site" description="Proton donor/acceptor" evidence="6">
    <location>
        <position position="270"/>
    </location>
</feature>
<evidence type="ECO:0000256" key="1">
    <source>
        <dbReference type="ARBA" id="ARBA00004752"/>
    </source>
</evidence>
<dbReference type="SUPFAM" id="SSF141523">
    <property type="entry name" value="L,D-transpeptidase catalytic domain-like"/>
    <property type="match status" value="1"/>
</dbReference>
<accession>A0ABS4ZEQ3</accession>
<feature type="active site" description="Nucleophile" evidence="6">
    <location>
        <position position="281"/>
    </location>
</feature>
<sequence length="305" mass="32736">MAQAGGRRHQGLAIGLGIAVLLTMALVVAMLLWPRDDAARQGTAALRPAPVEAPTPTSTPIPLRYAENTNEYDLEGVPDSEVFSILPDLPTDTDPFGDLPGLTARAASERIPVFADPEGEPVAALRAEQRYGGTTVAVIDAHEHWVHVLLSGRQGLPGEGDPSQITGWVRAADVDIDINPFRVEVHLDAQTIHIIEKKTDGTSEFESLDGPFAWGMPATPTPLGRSFIMLNETVSLEYARGYPMVYLSVQSPTLAHFAGQAQATTAFHYHDAHVGAISNGCIRLGAADMTRLAELPDGTPIYVFE</sequence>
<dbReference type="InterPro" id="IPR038063">
    <property type="entry name" value="Transpep_catalytic_dom"/>
</dbReference>
<dbReference type="InterPro" id="IPR005490">
    <property type="entry name" value="LD_TPept_cat_dom"/>
</dbReference>
<keyword evidence="10" id="KW-1185">Reference proteome</keyword>
<dbReference type="Pfam" id="PF03734">
    <property type="entry name" value="YkuD"/>
    <property type="match status" value="1"/>
</dbReference>
<dbReference type="CDD" id="cd16913">
    <property type="entry name" value="YkuD_like"/>
    <property type="match status" value="1"/>
</dbReference>
<evidence type="ECO:0000256" key="7">
    <source>
        <dbReference type="SAM" id="Phobius"/>
    </source>
</evidence>
<dbReference type="RefSeq" id="WP_165132622.1">
    <property type="nucleotide sequence ID" value="NZ_CP049253.1"/>
</dbReference>
<organism evidence="9 10">
    <name type="scientific">Microbacterium amylolyticum</name>
    <dbReference type="NCBI Taxonomy" id="936337"/>
    <lineage>
        <taxon>Bacteria</taxon>
        <taxon>Bacillati</taxon>
        <taxon>Actinomycetota</taxon>
        <taxon>Actinomycetes</taxon>
        <taxon>Micrococcales</taxon>
        <taxon>Microbacteriaceae</taxon>
        <taxon>Microbacterium</taxon>
    </lineage>
</organism>
<evidence type="ECO:0000256" key="3">
    <source>
        <dbReference type="ARBA" id="ARBA00022960"/>
    </source>
</evidence>
<gene>
    <name evidence="9" type="ORF">JOF34_000099</name>
</gene>
<keyword evidence="7" id="KW-0472">Membrane</keyword>
<evidence type="ECO:0000313" key="10">
    <source>
        <dbReference type="Proteomes" id="UP001519362"/>
    </source>
</evidence>
<comment type="caution">
    <text evidence="9">The sequence shown here is derived from an EMBL/GenBank/DDBJ whole genome shotgun (WGS) entry which is preliminary data.</text>
</comment>
<evidence type="ECO:0000313" key="9">
    <source>
        <dbReference type="EMBL" id="MBP2435513.1"/>
    </source>
</evidence>